<accession>A0A8H9ID20</accession>
<reference evidence="1" key="2">
    <citation type="submission" date="2020-09" db="EMBL/GenBank/DDBJ databases">
        <authorList>
            <person name="Sun Q."/>
            <person name="Kim S."/>
        </authorList>
    </citation>
    <scope>NUCLEOTIDE SEQUENCE</scope>
    <source>
        <strain evidence="1">KCTC 32337</strain>
    </source>
</reference>
<dbReference type="EMBL" id="BMZC01000014">
    <property type="protein sequence ID" value="GGZ77822.1"/>
    <property type="molecule type" value="Genomic_DNA"/>
</dbReference>
<evidence type="ECO:0000313" key="2">
    <source>
        <dbReference type="Proteomes" id="UP000622604"/>
    </source>
</evidence>
<organism evidence="1 2">
    <name type="scientific">Paraglaciecola chathamensis</name>
    <dbReference type="NCBI Taxonomy" id="368405"/>
    <lineage>
        <taxon>Bacteria</taxon>
        <taxon>Pseudomonadati</taxon>
        <taxon>Pseudomonadota</taxon>
        <taxon>Gammaproteobacteria</taxon>
        <taxon>Alteromonadales</taxon>
        <taxon>Alteromonadaceae</taxon>
        <taxon>Paraglaciecola</taxon>
    </lineage>
</organism>
<dbReference type="RefSeq" id="WP_191867021.1">
    <property type="nucleotide sequence ID" value="NZ_BMZC01000014.1"/>
</dbReference>
<dbReference type="AlphaFoldDB" id="A0A8H9ID20"/>
<evidence type="ECO:0000313" key="1">
    <source>
        <dbReference type="EMBL" id="GGZ77822.1"/>
    </source>
</evidence>
<dbReference type="Proteomes" id="UP000622604">
    <property type="component" value="Unassembled WGS sequence"/>
</dbReference>
<comment type="caution">
    <text evidence="1">The sequence shown here is derived from an EMBL/GenBank/DDBJ whole genome shotgun (WGS) entry which is preliminary data.</text>
</comment>
<proteinExistence type="predicted"/>
<reference evidence="1" key="1">
    <citation type="journal article" date="2014" name="Int. J. Syst. Evol. Microbiol.">
        <title>Complete genome sequence of Corynebacterium casei LMG S-19264T (=DSM 44701T), isolated from a smear-ripened cheese.</title>
        <authorList>
            <consortium name="US DOE Joint Genome Institute (JGI-PGF)"/>
            <person name="Walter F."/>
            <person name="Albersmeier A."/>
            <person name="Kalinowski J."/>
            <person name="Ruckert C."/>
        </authorList>
    </citation>
    <scope>NUCLEOTIDE SEQUENCE</scope>
    <source>
        <strain evidence="1">KCTC 32337</strain>
    </source>
</reference>
<name>A0A8H9ID20_9ALTE</name>
<protein>
    <submittedName>
        <fullName evidence="1">Uncharacterized protein</fullName>
    </submittedName>
</protein>
<sequence length="120" mass="13334">MSELLNWALNTANDADALAKQIKKNEAAIITGGSQSADMSTLTTIYLFGKQHKEHIDFLSNNSDFAIKVLDADKALVHTFNAPQHGWNVDNVRSLEIPTSIRDNVYDVFLNEVWIGSSEI</sequence>
<gene>
    <name evidence="1" type="ORF">GCM10011274_39980</name>
</gene>